<accession>A0A6V8LJA0</accession>
<dbReference type="Proteomes" id="UP000482960">
    <property type="component" value="Unassembled WGS sequence"/>
</dbReference>
<proteinExistence type="predicted"/>
<reference evidence="1 2" key="2">
    <citation type="submission" date="2020-03" db="EMBL/GenBank/DDBJ databases">
        <authorList>
            <person name="Ichikawa N."/>
            <person name="Kimura A."/>
            <person name="Kitahashi Y."/>
            <person name="Uohara A."/>
        </authorList>
    </citation>
    <scope>NUCLEOTIDE SEQUENCE [LARGE SCALE GENOMIC DNA]</scope>
    <source>
        <strain evidence="1 2">NBRC 108638</strain>
    </source>
</reference>
<gene>
    <name evidence="1" type="ORF">Prum_086430</name>
</gene>
<organism evidence="1 2">
    <name type="scientific">Phytohabitans rumicis</name>
    <dbReference type="NCBI Taxonomy" id="1076125"/>
    <lineage>
        <taxon>Bacteria</taxon>
        <taxon>Bacillati</taxon>
        <taxon>Actinomycetota</taxon>
        <taxon>Actinomycetes</taxon>
        <taxon>Micromonosporales</taxon>
        <taxon>Micromonosporaceae</taxon>
    </lineage>
</organism>
<dbReference type="AlphaFoldDB" id="A0A6V8LJA0"/>
<name>A0A6V8LJA0_9ACTN</name>
<protein>
    <submittedName>
        <fullName evidence="1">Uncharacterized protein</fullName>
    </submittedName>
</protein>
<comment type="caution">
    <text evidence="1">The sequence shown here is derived from an EMBL/GenBank/DDBJ whole genome shotgun (WGS) entry which is preliminary data.</text>
</comment>
<evidence type="ECO:0000313" key="1">
    <source>
        <dbReference type="EMBL" id="GFJ95001.1"/>
    </source>
</evidence>
<reference evidence="1 2" key="1">
    <citation type="submission" date="2020-03" db="EMBL/GenBank/DDBJ databases">
        <title>Whole genome shotgun sequence of Phytohabitans rumicis NBRC 108638.</title>
        <authorList>
            <person name="Komaki H."/>
            <person name="Tamura T."/>
        </authorList>
    </citation>
    <scope>NUCLEOTIDE SEQUENCE [LARGE SCALE GENOMIC DNA]</scope>
    <source>
        <strain evidence="1 2">NBRC 108638</strain>
    </source>
</reference>
<evidence type="ECO:0000313" key="2">
    <source>
        <dbReference type="Proteomes" id="UP000482960"/>
    </source>
</evidence>
<keyword evidence="2" id="KW-1185">Reference proteome</keyword>
<sequence>MVGHRIHFVSERAPCGRMVEGDHYRDSDDYGLVFTDEYYSCGCRKIQHQFHDGSVQTRSVRHDGKVLFDDCGPLHDAS</sequence>
<dbReference type="RefSeq" id="WP_218577599.1">
    <property type="nucleotide sequence ID" value="NZ_BAABJB010000022.1"/>
</dbReference>
<dbReference type="EMBL" id="BLPG01000001">
    <property type="protein sequence ID" value="GFJ95001.1"/>
    <property type="molecule type" value="Genomic_DNA"/>
</dbReference>